<feature type="domain" description="DJ-1/PfpI" evidence="2">
    <location>
        <begin position="6"/>
        <end position="168"/>
    </location>
</feature>
<sequence>MNLEDKSVGILIENDYQELEFWYPYLRLQEAGVSPLIIGQDKTTYKSKLGYEVESDVAAKEVEEQLFDAIIIPGGYAPDKMRTHKAMVNLVRSNYKKGKIIAAICHASWMLVSASILSDKKVTCYHSIKDDVINAGAHYLDEPVVVDQNLITSRQPFDLPYFCKAILEALSKQ</sequence>
<keyword evidence="4" id="KW-1185">Reference proteome</keyword>
<comment type="caution">
    <text evidence="3">The sequence shown here is derived from an EMBL/GenBank/DDBJ whole genome shotgun (WGS) entry which is preliminary data.</text>
</comment>
<organism evidence="3 4">
    <name type="scientific">Legionella impletisoli</name>
    <dbReference type="NCBI Taxonomy" id="343510"/>
    <lineage>
        <taxon>Bacteria</taxon>
        <taxon>Pseudomonadati</taxon>
        <taxon>Pseudomonadota</taxon>
        <taxon>Gammaproteobacteria</taxon>
        <taxon>Legionellales</taxon>
        <taxon>Legionellaceae</taxon>
        <taxon>Legionella</taxon>
    </lineage>
</organism>
<dbReference type="InterPro" id="IPR029062">
    <property type="entry name" value="Class_I_gatase-like"/>
</dbReference>
<accession>A0A917JMI5</accession>
<keyword evidence="3" id="KW-0645">Protease</keyword>
<reference evidence="3" key="1">
    <citation type="journal article" date="2014" name="Int. J. Syst. Evol. Microbiol.">
        <title>Complete genome sequence of Corynebacterium casei LMG S-19264T (=DSM 44701T), isolated from a smear-ripened cheese.</title>
        <authorList>
            <consortium name="US DOE Joint Genome Institute (JGI-PGF)"/>
            <person name="Walter F."/>
            <person name="Albersmeier A."/>
            <person name="Kalinowski J."/>
            <person name="Ruckert C."/>
        </authorList>
    </citation>
    <scope>NUCLEOTIDE SEQUENCE</scope>
    <source>
        <strain evidence="3">JCM 13919</strain>
    </source>
</reference>
<dbReference type="GO" id="GO:0006508">
    <property type="term" value="P:proteolysis"/>
    <property type="evidence" value="ECO:0007669"/>
    <property type="project" value="UniProtKB-KW"/>
</dbReference>
<evidence type="ECO:0000256" key="1">
    <source>
        <dbReference type="ARBA" id="ARBA00008542"/>
    </source>
</evidence>
<reference evidence="3" key="2">
    <citation type="submission" date="2020-09" db="EMBL/GenBank/DDBJ databases">
        <authorList>
            <person name="Sun Q."/>
            <person name="Ohkuma M."/>
        </authorList>
    </citation>
    <scope>NUCLEOTIDE SEQUENCE</scope>
    <source>
        <strain evidence="3">JCM 13919</strain>
    </source>
</reference>
<dbReference type="PROSITE" id="PS51276">
    <property type="entry name" value="PEPTIDASE_C56_PFPI"/>
    <property type="match status" value="1"/>
</dbReference>
<dbReference type="RefSeq" id="WP_131775440.1">
    <property type="nucleotide sequence ID" value="NZ_BMOB01000001.1"/>
</dbReference>
<dbReference type="Pfam" id="PF01965">
    <property type="entry name" value="DJ-1_PfpI"/>
    <property type="match status" value="1"/>
</dbReference>
<evidence type="ECO:0000313" key="3">
    <source>
        <dbReference type="EMBL" id="GGI76876.1"/>
    </source>
</evidence>
<dbReference type="AlphaFoldDB" id="A0A917JMI5"/>
<evidence type="ECO:0000259" key="2">
    <source>
        <dbReference type="Pfam" id="PF01965"/>
    </source>
</evidence>
<dbReference type="InterPro" id="IPR002818">
    <property type="entry name" value="DJ-1/PfpI"/>
</dbReference>
<dbReference type="InterPro" id="IPR006286">
    <property type="entry name" value="C56_PfpI-like"/>
</dbReference>
<dbReference type="NCBIfam" id="TIGR01382">
    <property type="entry name" value="PfpI"/>
    <property type="match status" value="1"/>
</dbReference>
<dbReference type="CDD" id="cd03134">
    <property type="entry name" value="GATase1_PfpI_like"/>
    <property type="match status" value="1"/>
</dbReference>
<gene>
    <name evidence="3" type="ORF">GCM10007966_01980</name>
</gene>
<dbReference type="Gene3D" id="3.40.50.880">
    <property type="match status" value="1"/>
</dbReference>
<dbReference type="OrthoDB" id="9792284at2"/>
<dbReference type="PANTHER" id="PTHR42733">
    <property type="entry name" value="DJ-1 PROTEIN"/>
    <property type="match status" value="1"/>
</dbReference>
<dbReference type="GO" id="GO:0008233">
    <property type="term" value="F:peptidase activity"/>
    <property type="evidence" value="ECO:0007669"/>
    <property type="project" value="UniProtKB-KW"/>
</dbReference>
<comment type="similarity">
    <text evidence="1">Belongs to the peptidase C56 family.</text>
</comment>
<dbReference type="Proteomes" id="UP000630149">
    <property type="component" value="Unassembled WGS sequence"/>
</dbReference>
<keyword evidence="3" id="KW-0378">Hydrolase</keyword>
<dbReference type="SUPFAM" id="SSF52317">
    <property type="entry name" value="Class I glutamine amidotransferase-like"/>
    <property type="match status" value="1"/>
</dbReference>
<dbReference type="PANTHER" id="PTHR42733:SF13">
    <property type="entry name" value="DJ-1_PFPI DOMAIN-CONTAINING PROTEIN"/>
    <property type="match status" value="1"/>
</dbReference>
<protein>
    <submittedName>
        <fullName evidence="3">Protease</fullName>
    </submittedName>
</protein>
<dbReference type="EMBL" id="BMOB01000001">
    <property type="protein sequence ID" value="GGI76876.1"/>
    <property type="molecule type" value="Genomic_DNA"/>
</dbReference>
<proteinExistence type="inferred from homology"/>
<name>A0A917JMI5_9GAMM</name>
<evidence type="ECO:0000313" key="4">
    <source>
        <dbReference type="Proteomes" id="UP000630149"/>
    </source>
</evidence>